<dbReference type="Pfam" id="PF03358">
    <property type="entry name" value="FMN_red"/>
    <property type="match status" value="1"/>
</dbReference>
<dbReference type="InterPro" id="IPR029039">
    <property type="entry name" value="Flavoprotein-like_sf"/>
</dbReference>
<gene>
    <name evidence="5" type="ORF">GCM10022252_34760</name>
</gene>
<dbReference type="InterPro" id="IPR051796">
    <property type="entry name" value="ISF_SsuE-like"/>
</dbReference>
<dbReference type="PANTHER" id="PTHR43278">
    <property type="entry name" value="NAD(P)H-DEPENDENT FMN-CONTAINING OXIDOREDUCTASE YWQN-RELATED"/>
    <property type="match status" value="1"/>
</dbReference>
<feature type="region of interest" description="Disordered" evidence="3">
    <location>
        <begin position="185"/>
        <end position="247"/>
    </location>
</feature>
<evidence type="ECO:0000259" key="4">
    <source>
        <dbReference type="Pfam" id="PF03358"/>
    </source>
</evidence>
<dbReference type="Gene3D" id="3.40.50.360">
    <property type="match status" value="1"/>
</dbReference>
<feature type="domain" description="NADPH-dependent FMN reductase-like" evidence="4">
    <location>
        <begin position="1"/>
        <end position="124"/>
    </location>
</feature>
<evidence type="ECO:0000256" key="1">
    <source>
        <dbReference type="ARBA" id="ARBA00022630"/>
    </source>
</evidence>
<reference evidence="6" key="1">
    <citation type="journal article" date="2019" name="Int. J. Syst. Evol. Microbiol.">
        <title>The Global Catalogue of Microorganisms (GCM) 10K type strain sequencing project: providing services to taxonomists for standard genome sequencing and annotation.</title>
        <authorList>
            <consortium name="The Broad Institute Genomics Platform"/>
            <consortium name="The Broad Institute Genome Sequencing Center for Infectious Disease"/>
            <person name="Wu L."/>
            <person name="Ma J."/>
        </authorList>
    </citation>
    <scope>NUCLEOTIDE SEQUENCE [LARGE SCALE GENOMIC DNA]</scope>
    <source>
        <strain evidence="6">JCM 17388</strain>
    </source>
</reference>
<dbReference type="SUPFAM" id="SSF52218">
    <property type="entry name" value="Flavoproteins"/>
    <property type="match status" value="1"/>
</dbReference>
<proteinExistence type="predicted"/>
<dbReference type="RefSeq" id="WP_344918934.1">
    <property type="nucleotide sequence ID" value="NZ_BAABAQ010000005.1"/>
</dbReference>
<dbReference type="Proteomes" id="UP001501251">
    <property type="component" value="Unassembled WGS sequence"/>
</dbReference>
<evidence type="ECO:0000256" key="3">
    <source>
        <dbReference type="SAM" id="MobiDB-lite"/>
    </source>
</evidence>
<evidence type="ECO:0000256" key="2">
    <source>
        <dbReference type="ARBA" id="ARBA00022643"/>
    </source>
</evidence>
<protein>
    <recommendedName>
        <fullName evidence="4">NADPH-dependent FMN reductase-like domain-containing protein</fullName>
    </recommendedName>
</protein>
<comment type="caution">
    <text evidence="5">The sequence shown here is derived from an EMBL/GenBank/DDBJ whole genome shotgun (WGS) entry which is preliminary data.</text>
</comment>
<dbReference type="EMBL" id="BAABAQ010000005">
    <property type="protein sequence ID" value="GAA4192794.1"/>
    <property type="molecule type" value="Genomic_DNA"/>
</dbReference>
<evidence type="ECO:0000313" key="5">
    <source>
        <dbReference type="EMBL" id="GAA4192794.1"/>
    </source>
</evidence>
<dbReference type="PANTHER" id="PTHR43278:SF1">
    <property type="entry name" value="IRON-SULFUR FLAVOPROTEIN MJ1083"/>
    <property type="match status" value="1"/>
</dbReference>
<sequence>MKIVALSCTQKRLPSLTDALLEAAIDGVVREVDDAEIQRIRLIDHRIAMCEGEDTCLDPEVGRCTLDDDFEHVVDLAEGAQAMLLAMPVYAGNVPAVLKIFQERLKSFMNARQRPFGNLLVGTIVHSRTMLTEPALGSLFPWYLRLRNKNVASACFTQNDHQDLTRTAALDLCVAVGRQLGMTLDASRSPANDRDDRAAPPLLQSPANDRTAPPLVQSPASDRTALPLVQSPARPRCGDPAASSPGA</sequence>
<organism evidence="5 6">
    <name type="scientific">Streptosporangium oxazolinicum</name>
    <dbReference type="NCBI Taxonomy" id="909287"/>
    <lineage>
        <taxon>Bacteria</taxon>
        <taxon>Bacillati</taxon>
        <taxon>Actinomycetota</taxon>
        <taxon>Actinomycetes</taxon>
        <taxon>Streptosporangiales</taxon>
        <taxon>Streptosporangiaceae</taxon>
        <taxon>Streptosporangium</taxon>
    </lineage>
</organism>
<name>A0ABP8AXB1_9ACTN</name>
<keyword evidence="1" id="KW-0285">Flavoprotein</keyword>
<dbReference type="InterPro" id="IPR005025">
    <property type="entry name" value="FMN_Rdtase-like_dom"/>
</dbReference>
<accession>A0ABP8AXB1</accession>
<keyword evidence="2" id="KW-0288">FMN</keyword>
<evidence type="ECO:0000313" key="6">
    <source>
        <dbReference type="Proteomes" id="UP001501251"/>
    </source>
</evidence>
<keyword evidence="6" id="KW-1185">Reference proteome</keyword>